<evidence type="ECO:0000313" key="3">
    <source>
        <dbReference type="Proteomes" id="UP001479436"/>
    </source>
</evidence>
<dbReference type="Gene3D" id="3.90.1200.10">
    <property type="match status" value="1"/>
</dbReference>
<dbReference type="Pfam" id="PF01636">
    <property type="entry name" value="APH"/>
    <property type="match status" value="1"/>
</dbReference>
<dbReference type="PANTHER" id="PTHR23020">
    <property type="entry name" value="UNCHARACTERIZED NUCLEAR HORMONE RECEPTOR-RELATED"/>
    <property type="match status" value="1"/>
</dbReference>
<dbReference type="Proteomes" id="UP001479436">
    <property type="component" value="Unassembled WGS sequence"/>
</dbReference>
<reference evidence="2 3" key="1">
    <citation type="submission" date="2023-04" db="EMBL/GenBank/DDBJ databases">
        <title>Genome of Basidiobolus ranarum AG-B5.</title>
        <authorList>
            <person name="Stajich J.E."/>
            <person name="Carter-House D."/>
            <person name="Gryganskyi A."/>
        </authorList>
    </citation>
    <scope>NUCLEOTIDE SEQUENCE [LARGE SCALE GENOMIC DNA]</scope>
    <source>
        <strain evidence="2 3">AG-B5</strain>
    </source>
</reference>
<name>A0ABR2VVG8_9FUNG</name>
<protein>
    <recommendedName>
        <fullName evidence="1">Aminoglycoside phosphotransferase domain-containing protein</fullName>
    </recommendedName>
</protein>
<dbReference type="EMBL" id="JASJQH010007592">
    <property type="protein sequence ID" value="KAK9704053.1"/>
    <property type="molecule type" value="Genomic_DNA"/>
</dbReference>
<proteinExistence type="predicted"/>
<evidence type="ECO:0000259" key="1">
    <source>
        <dbReference type="Pfam" id="PF01636"/>
    </source>
</evidence>
<sequence>MQTTITSNSIFMAVGVVATAALLTKPPTSLTKLWTKAKYLVQAYATEILSHSTLFRREVPFPGDESISPLWVTKFLRNSGVLDERNSVIKVTIEDLQGNRGLAGVLSRLRLTYSSEAGTDLPATLILKMSPSGINGRRSAIAAGQYREAIFYEELGAQCHPFIPKIYFTYGSAVTGTCIIVMEDLIENQESVGVNMLFGNQIWGVENPWEDAPEQVEVLKEMFMFAAELHAKYWNDHSLLNSKWIKSAGWYKGMDRAKWELAIDTGRSSWEKLKVAIADGSSGVKWSPKFIKVLDASYAATSWAHLQEHLNDRKIPFTLCHGDFHAGNMIWLKNEPTNHLRVVDWSEVGVWEPTADLGQTIISDVKASIWRDNDVKLLRLYWEKLVSLGVSAEEYPFDMCLERYERAPVERWIWVFSLMSTFGLPPIAIQYFHDQILSFIEAHGDHDAYILKPVVCLVLQ</sequence>
<dbReference type="SUPFAM" id="SSF56112">
    <property type="entry name" value="Protein kinase-like (PK-like)"/>
    <property type="match status" value="1"/>
</dbReference>
<feature type="domain" description="Aminoglycoside phosphotransferase" evidence="1">
    <location>
        <begin position="209"/>
        <end position="367"/>
    </location>
</feature>
<gene>
    <name evidence="2" type="ORF">K7432_010416</name>
</gene>
<organism evidence="2 3">
    <name type="scientific">Basidiobolus ranarum</name>
    <dbReference type="NCBI Taxonomy" id="34480"/>
    <lineage>
        <taxon>Eukaryota</taxon>
        <taxon>Fungi</taxon>
        <taxon>Fungi incertae sedis</taxon>
        <taxon>Zoopagomycota</taxon>
        <taxon>Entomophthoromycotina</taxon>
        <taxon>Basidiobolomycetes</taxon>
        <taxon>Basidiobolales</taxon>
        <taxon>Basidiobolaceae</taxon>
        <taxon>Basidiobolus</taxon>
    </lineage>
</organism>
<keyword evidence="3" id="KW-1185">Reference proteome</keyword>
<dbReference type="InterPro" id="IPR011009">
    <property type="entry name" value="Kinase-like_dom_sf"/>
</dbReference>
<dbReference type="InterPro" id="IPR002575">
    <property type="entry name" value="Aminoglycoside_PTrfase"/>
</dbReference>
<comment type="caution">
    <text evidence="2">The sequence shown here is derived from an EMBL/GenBank/DDBJ whole genome shotgun (WGS) entry which is preliminary data.</text>
</comment>
<accession>A0ABR2VVG8</accession>
<dbReference type="PANTHER" id="PTHR23020:SF41">
    <property type="entry name" value="AMINOGLYCOSIDE PHOSPHOTRANSFERASE DOMAIN-CONTAINING PROTEIN"/>
    <property type="match status" value="1"/>
</dbReference>
<evidence type="ECO:0000313" key="2">
    <source>
        <dbReference type="EMBL" id="KAK9704053.1"/>
    </source>
</evidence>
<dbReference type="InterPro" id="IPR052961">
    <property type="entry name" value="Oxido-Kinase-like_Enzymes"/>
</dbReference>